<evidence type="ECO:0000259" key="2">
    <source>
        <dbReference type="Pfam" id="PF22747"/>
    </source>
</evidence>
<proteinExistence type="predicted"/>
<dbReference type="EMBL" id="CP081495">
    <property type="protein sequence ID" value="UYW00975.1"/>
    <property type="molecule type" value="Genomic_DNA"/>
</dbReference>
<keyword evidence="4" id="KW-1185">Reference proteome</keyword>
<reference evidence="3" key="1">
    <citation type="submission" date="2021-08" db="EMBL/GenBank/DDBJ databases">
        <title>Flavobacterium sp. strain CC-SYL302.</title>
        <authorList>
            <person name="Lin S.-Y."/>
            <person name="Lee T.-H."/>
            <person name="Young C.-C."/>
        </authorList>
    </citation>
    <scope>NUCLEOTIDE SEQUENCE</scope>
    <source>
        <strain evidence="3">CC-SYL302</strain>
    </source>
</reference>
<dbReference type="InterPro" id="IPR016032">
    <property type="entry name" value="Sig_transdc_resp-reg_C-effctor"/>
</dbReference>
<evidence type="ECO:0000259" key="1">
    <source>
        <dbReference type="Pfam" id="PF09862"/>
    </source>
</evidence>
<dbReference type="SUPFAM" id="SSF46894">
    <property type="entry name" value="C-terminal effector domain of the bipartite response regulators"/>
    <property type="match status" value="1"/>
</dbReference>
<evidence type="ECO:0000313" key="3">
    <source>
        <dbReference type="EMBL" id="UYW00975.1"/>
    </source>
</evidence>
<protein>
    <submittedName>
        <fullName evidence="3">DUF2089 domain-containing protein</fullName>
    </submittedName>
</protein>
<dbReference type="Proteomes" id="UP001163328">
    <property type="component" value="Chromosome"/>
</dbReference>
<dbReference type="Pfam" id="PF09862">
    <property type="entry name" value="DUF2089"/>
    <property type="match status" value="1"/>
</dbReference>
<organism evidence="3 4">
    <name type="scientific">Flavobacterium agricola</name>
    <dbReference type="NCBI Taxonomy" id="2870839"/>
    <lineage>
        <taxon>Bacteria</taxon>
        <taxon>Pseudomonadati</taxon>
        <taxon>Bacteroidota</taxon>
        <taxon>Flavobacteriia</taxon>
        <taxon>Flavobacteriales</taxon>
        <taxon>Flavobacteriaceae</taxon>
        <taxon>Flavobacterium</taxon>
    </lineage>
</organism>
<feature type="domain" description="DUF2089" evidence="1">
    <location>
        <begin position="44"/>
        <end position="87"/>
    </location>
</feature>
<dbReference type="Pfam" id="PF22747">
    <property type="entry name" value="Zn_ribbon_DUF2089"/>
    <property type="match status" value="1"/>
</dbReference>
<accession>A0ABY6LZT0</accession>
<sequence>MNNIKLPNQCPACNEPLVVTQLSCNACQTTINGSFVLPQFLKLNVAEQNFVMQFFLNSGSLKEMAKQLHVSYPTVRNQLDDIISKLTNTTSK</sequence>
<evidence type="ECO:0000313" key="4">
    <source>
        <dbReference type="Proteomes" id="UP001163328"/>
    </source>
</evidence>
<dbReference type="InterPro" id="IPR018658">
    <property type="entry name" value="DUF2089"/>
</dbReference>
<dbReference type="InterPro" id="IPR053957">
    <property type="entry name" value="DUF2089_Zn_ribbon"/>
</dbReference>
<dbReference type="RefSeq" id="WP_264433270.1">
    <property type="nucleotide sequence ID" value="NZ_CP081495.1"/>
</dbReference>
<gene>
    <name evidence="3" type="ORF">K5I29_10795</name>
</gene>
<feature type="domain" description="DUF2089" evidence="2">
    <location>
        <begin position="10"/>
        <end position="40"/>
    </location>
</feature>
<name>A0ABY6LZT0_9FLAO</name>